<feature type="transmembrane region" description="Helical" evidence="1">
    <location>
        <begin position="132"/>
        <end position="154"/>
    </location>
</feature>
<keyword evidence="3" id="KW-1185">Reference proteome</keyword>
<keyword evidence="1" id="KW-0472">Membrane</keyword>
<dbReference type="Proteomes" id="UP001626550">
    <property type="component" value="Unassembled WGS sequence"/>
</dbReference>
<dbReference type="AlphaFoldDB" id="A0ABD2QH32"/>
<evidence type="ECO:0000313" key="2">
    <source>
        <dbReference type="EMBL" id="KAL3318842.1"/>
    </source>
</evidence>
<accession>A0ABD2QH32</accession>
<organism evidence="2 3">
    <name type="scientific">Cichlidogyrus casuarinus</name>
    <dbReference type="NCBI Taxonomy" id="1844966"/>
    <lineage>
        <taxon>Eukaryota</taxon>
        <taxon>Metazoa</taxon>
        <taxon>Spiralia</taxon>
        <taxon>Lophotrochozoa</taxon>
        <taxon>Platyhelminthes</taxon>
        <taxon>Monogenea</taxon>
        <taxon>Monopisthocotylea</taxon>
        <taxon>Dactylogyridea</taxon>
        <taxon>Ancyrocephalidae</taxon>
        <taxon>Cichlidogyrus</taxon>
    </lineage>
</organism>
<name>A0ABD2QH32_9PLAT</name>
<dbReference type="PANTHER" id="PTHR10165:SF35">
    <property type="entry name" value="RE23632P"/>
    <property type="match status" value="1"/>
</dbReference>
<reference evidence="2 3" key="1">
    <citation type="submission" date="2024-11" db="EMBL/GenBank/DDBJ databases">
        <title>Adaptive evolution of stress response genes in parasites aligns with host niche diversity.</title>
        <authorList>
            <person name="Hahn C."/>
            <person name="Resl P."/>
        </authorList>
    </citation>
    <scope>NUCLEOTIDE SEQUENCE [LARGE SCALE GENOMIC DNA]</scope>
    <source>
        <strain evidence="2">EGGRZ-B1_66</strain>
        <tissue evidence="2">Body</tissue>
    </source>
</reference>
<proteinExistence type="predicted"/>
<sequence length="156" mass="18283">MLICDVIKTSVGRLRPNFITVCQPKPDDGCRFWNFQNTMRRHRINELETQLKFQKGSNLEQANILYGRREFLLEARVALTLDDLGLDNNFDFENIKSRINRLQPPKKYFNQDEYCTQLDVLKMKTARTSFPSMTATISMYSTMTVIVGSFILHYEN</sequence>
<evidence type="ECO:0000256" key="1">
    <source>
        <dbReference type="SAM" id="Phobius"/>
    </source>
</evidence>
<gene>
    <name evidence="2" type="ORF">Ciccas_002493</name>
</gene>
<dbReference type="InterPro" id="IPR043216">
    <property type="entry name" value="PAP-like"/>
</dbReference>
<keyword evidence="1" id="KW-0812">Transmembrane</keyword>
<dbReference type="PANTHER" id="PTHR10165">
    <property type="entry name" value="LIPID PHOSPHATE PHOSPHATASE"/>
    <property type="match status" value="1"/>
</dbReference>
<evidence type="ECO:0000313" key="3">
    <source>
        <dbReference type="Proteomes" id="UP001626550"/>
    </source>
</evidence>
<protein>
    <submittedName>
        <fullName evidence="2">Uncharacterized protein</fullName>
    </submittedName>
</protein>
<dbReference type="EMBL" id="JBJKFK010000197">
    <property type="protein sequence ID" value="KAL3318842.1"/>
    <property type="molecule type" value="Genomic_DNA"/>
</dbReference>
<keyword evidence="1" id="KW-1133">Transmembrane helix</keyword>
<comment type="caution">
    <text evidence="2">The sequence shown here is derived from an EMBL/GenBank/DDBJ whole genome shotgun (WGS) entry which is preliminary data.</text>
</comment>